<feature type="domain" description="Myb-like" evidence="8">
    <location>
        <begin position="120"/>
        <end position="170"/>
    </location>
</feature>
<feature type="domain" description="Myb-like" evidence="8">
    <location>
        <begin position="68"/>
        <end position="119"/>
    </location>
</feature>
<evidence type="ECO:0000256" key="7">
    <source>
        <dbReference type="SAM" id="MobiDB-lite"/>
    </source>
</evidence>
<protein>
    <submittedName>
        <fullName evidence="10">Myb protein</fullName>
    </submittedName>
</protein>
<keyword evidence="2" id="KW-0677">Repeat</keyword>
<evidence type="ECO:0000256" key="6">
    <source>
        <dbReference type="ARBA" id="ARBA00023242"/>
    </source>
</evidence>
<dbReference type="CDD" id="cd00167">
    <property type="entry name" value="SANT"/>
    <property type="match status" value="3"/>
</dbReference>
<evidence type="ECO:0000259" key="8">
    <source>
        <dbReference type="PROSITE" id="PS50090"/>
    </source>
</evidence>
<feature type="compositionally biased region" description="Polar residues" evidence="7">
    <location>
        <begin position="396"/>
        <end position="405"/>
    </location>
</feature>
<dbReference type="PROSITE" id="PS51294">
    <property type="entry name" value="HTH_MYB"/>
    <property type="match status" value="3"/>
</dbReference>
<proteinExistence type="predicted"/>
<feature type="region of interest" description="Disordered" evidence="7">
    <location>
        <begin position="396"/>
        <end position="432"/>
    </location>
</feature>
<keyword evidence="4" id="KW-0238">DNA-binding</keyword>
<dbReference type="OrthoDB" id="2143914at2759"/>
<evidence type="ECO:0000256" key="5">
    <source>
        <dbReference type="ARBA" id="ARBA00023163"/>
    </source>
</evidence>
<organism evidence="10 11">
    <name type="scientific">Pseudolycoriella hygida</name>
    <dbReference type="NCBI Taxonomy" id="35572"/>
    <lineage>
        <taxon>Eukaryota</taxon>
        <taxon>Metazoa</taxon>
        <taxon>Ecdysozoa</taxon>
        <taxon>Arthropoda</taxon>
        <taxon>Hexapoda</taxon>
        <taxon>Insecta</taxon>
        <taxon>Pterygota</taxon>
        <taxon>Neoptera</taxon>
        <taxon>Endopterygota</taxon>
        <taxon>Diptera</taxon>
        <taxon>Nematocera</taxon>
        <taxon>Sciaroidea</taxon>
        <taxon>Sciaridae</taxon>
        <taxon>Pseudolycoriella</taxon>
    </lineage>
</organism>
<dbReference type="PANTHER" id="PTHR45614">
    <property type="entry name" value="MYB PROTEIN-RELATED"/>
    <property type="match status" value="1"/>
</dbReference>
<feature type="compositionally biased region" description="Polar residues" evidence="7">
    <location>
        <begin position="190"/>
        <end position="206"/>
    </location>
</feature>
<dbReference type="Gene3D" id="1.10.10.60">
    <property type="entry name" value="Homeodomain-like"/>
    <property type="match status" value="3"/>
</dbReference>
<evidence type="ECO:0000256" key="1">
    <source>
        <dbReference type="ARBA" id="ARBA00004123"/>
    </source>
</evidence>
<feature type="region of interest" description="Disordered" evidence="7">
    <location>
        <begin position="322"/>
        <end position="349"/>
    </location>
</feature>
<feature type="domain" description="HTH myb-type" evidence="9">
    <location>
        <begin position="68"/>
        <end position="123"/>
    </location>
</feature>
<evidence type="ECO:0000313" key="11">
    <source>
        <dbReference type="Proteomes" id="UP001151699"/>
    </source>
</evidence>
<dbReference type="AlphaFoldDB" id="A0A9Q0S695"/>
<dbReference type="GO" id="GO:0000978">
    <property type="term" value="F:RNA polymerase II cis-regulatory region sequence-specific DNA binding"/>
    <property type="evidence" value="ECO:0007669"/>
    <property type="project" value="TreeGrafter"/>
</dbReference>
<dbReference type="Proteomes" id="UP001151699">
    <property type="component" value="Chromosome A"/>
</dbReference>
<keyword evidence="11" id="KW-1185">Reference proteome</keyword>
<comment type="subcellular location">
    <subcellularLocation>
        <location evidence="1">Nucleus</location>
    </subcellularLocation>
</comment>
<dbReference type="PROSITE" id="PS50090">
    <property type="entry name" value="MYB_LIKE"/>
    <property type="match status" value="3"/>
</dbReference>
<evidence type="ECO:0000256" key="4">
    <source>
        <dbReference type="ARBA" id="ARBA00023125"/>
    </source>
</evidence>
<dbReference type="InterPro" id="IPR001005">
    <property type="entry name" value="SANT/Myb"/>
</dbReference>
<dbReference type="Pfam" id="PF00249">
    <property type="entry name" value="Myb_DNA-binding"/>
    <property type="match status" value="1"/>
</dbReference>
<evidence type="ECO:0000256" key="3">
    <source>
        <dbReference type="ARBA" id="ARBA00023015"/>
    </source>
</evidence>
<evidence type="ECO:0000313" key="10">
    <source>
        <dbReference type="EMBL" id="KAJ6646764.1"/>
    </source>
</evidence>
<dbReference type="FunFam" id="1.10.10.60:FF:000010">
    <property type="entry name" value="Transcriptional activator Myb isoform A"/>
    <property type="match status" value="1"/>
</dbReference>
<keyword evidence="6" id="KW-0539">Nucleus</keyword>
<dbReference type="SUPFAM" id="SSF46689">
    <property type="entry name" value="Homeodomain-like"/>
    <property type="match status" value="2"/>
</dbReference>
<name>A0A9Q0S695_9DIPT</name>
<feature type="domain" description="HTH myb-type" evidence="9">
    <location>
        <begin position="124"/>
        <end position="174"/>
    </location>
</feature>
<dbReference type="GO" id="GO:0005634">
    <property type="term" value="C:nucleus"/>
    <property type="evidence" value="ECO:0007669"/>
    <property type="project" value="UniProtKB-SubCell"/>
</dbReference>
<dbReference type="GO" id="GO:0000981">
    <property type="term" value="F:DNA-binding transcription factor activity, RNA polymerase II-specific"/>
    <property type="evidence" value="ECO:0007669"/>
    <property type="project" value="TreeGrafter"/>
</dbReference>
<dbReference type="InterPro" id="IPR050560">
    <property type="entry name" value="MYB_TF"/>
</dbReference>
<evidence type="ECO:0000256" key="2">
    <source>
        <dbReference type="ARBA" id="ARBA00022737"/>
    </source>
</evidence>
<feature type="non-terminal residue" evidence="10">
    <location>
        <position position="1"/>
    </location>
</feature>
<dbReference type="SMART" id="SM00717">
    <property type="entry name" value="SANT"/>
    <property type="match status" value="3"/>
</dbReference>
<dbReference type="InterPro" id="IPR017930">
    <property type="entry name" value="Myb_dom"/>
</dbReference>
<feature type="compositionally biased region" description="Basic and acidic residues" evidence="7">
    <location>
        <begin position="322"/>
        <end position="332"/>
    </location>
</feature>
<dbReference type="InterPro" id="IPR015395">
    <property type="entry name" value="C-myb_C"/>
</dbReference>
<reference evidence="10" key="1">
    <citation type="submission" date="2022-07" db="EMBL/GenBank/DDBJ databases">
        <authorList>
            <person name="Trinca V."/>
            <person name="Uliana J.V.C."/>
            <person name="Torres T.T."/>
            <person name="Ward R.J."/>
            <person name="Monesi N."/>
        </authorList>
    </citation>
    <scope>NUCLEOTIDE SEQUENCE</scope>
    <source>
        <strain evidence="10">HSMRA1968</strain>
        <tissue evidence="10">Whole embryos</tissue>
    </source>
</reference>
<feature type="domain" description="Myb-like" evidence="8">
    <location>
        <begin position="17"/>
        <end position="67"/>
    </location>
</feature>
<dbReference type="EMBL" id="WJQU01000001">
    <property type="protein sequence ID" value="KAJ6646764.1"/>
    <property type="molecule type" value="Genomic_DNA"/>
</dbReference>
<dbReference type="FunFam" id="1.10.10.60:FF:000016">
    <property type="entry name" value="Transcriptional activator Myb isoform A"/>
    <property type="match status" value="1"/>
</dbReference>
<keyword evidence="5" id="KW-0804">Transcription</keyword>
<dbReference type="InterPro" id="IPR009057">
    <property type="entry name" value="Homeodomain-like_sf"/>
</dbReference>
<accession>A0A9Q0S695</accession>
<comment type="caution">
    <text evidence="10">The sequence shown here is derived from an EMBL/GenBank/DDBJ whole genome shotgun (WGS) entry which is preliminary data.</text>
</comment>
<sequence>MSDFSDNAMDDENVSGGRKMAKLRWTKQEDATLKMLVQQHGERWDDIAKYLKDRTEMQCQQRWIKVVNPDLIKGPWTKEEDEKVIELVSRYGPKKWTLIARNLKGRIGKQCRERWHNHLNPNIKKTAWTDEEDNVIYHAHQQWGNQWAKIAKLLPGRTDNAIKNHWNSTMRRKYELGEYSRRLKAEKKQTMGNQKTSPAKPSNWKNSIGERKTDDVKQNSMYLYQRDITDEYIEQKFAPTFTEEKKIPRNPPNILRRNKPAIISASNMKLENMTQTTSLLTPSPKKRKCDQIQPLNYDYLNAQMGDMKEENGVEPLTTIKTDRSSEDVDTPNKLKVNTSTLPRTPTPFKNALNEFSKKRGETYVPSSPGCLVEDITEIMNKEKLNDSTAEFKIENNVSSGTSKVQHNPKRLSFENAGSSNQSTKKAKKSLEAGWDSSTASDISYLIETPSKSLNSDSGVVFSPPSIVKDALSISQSAALLLDDDQNETITQENLDNSTSSQQTVVRCIQFEGQIGKHRLQKENVGELEKNDEETGNQSYKKCLDPKWEQFACGRTTDQLYMTQLAHMCWKNMTLQPRSLNFYKI</sequence>
<gene>
    <name evidence="10" type="primary">Myb</name>
    <name evidence="10" type="ORF">Bhyg_01978</name>
</gene>
<feature type="domain" description="HTH myb-type" evidence="9">
    <location>
        <begin position="22"/>
        <end position="67"/>
    </location>
</feature>
<dbReference type="PANTHER" id="PTHR45614:SF25">
    <property type="entry name" value="MYB PROTEIN"/>
    <property type="match status" value="1"/>
</dbReference>
<keyword evidence="3" id="KW-0805">Transcription regulation</keyword>
<feature type="region of interest" description="Disordered" evidence="7">
    <location>
        <begin position="186"/>
        <end position="210"/>
    </location>
</feature>
<evidence type="ECO:0000259" key="9">
    <source>
        <dbReference type="PROSITE" id="PS51294"/>
    </source>
</evidence>
<dbReference type="Pfam" id="PF09316">
    <property type="entry name" value="Cmyb_C"/>
    <property type="match status" value="1"/>
</dbReference>
<dbReference type="Pfam" id="PF13921">
    <property type="entry name" value="Myb_DNA-bind_6"/>
    <property type="match status" value="1"/>
</dbReference>